<evidence type="ECO:0000313" key="8">
    <source>
        <dbReference type="Proteomes" id="UP000658980"/>
    </source>
</evidence>
<dbReference type="EMBL" id="JACSPU010000008">
    <property type="protein sequence ID" value="MBD8016604.1"/>
    <property type="molecule type" value="Genomic_DNA"/>
</dbReference>
<evidence type="ECO:0000256" key="4">
    <source>
        <dbReference type="ARBA" id="ARBA00022989"/>
    </source>
</evidence>
<proteinExistence type="predicted"/>
<evidence type="ECO:0000256" key="5">
    <source>
        <dbReference type="ARBA" id="ARBA00023136"/>
    </source>
</evidence>
<reference evidence="7 8" key="1">
    <citation type="submission" date="2020-08" db="EMBL/GenBank/DDBJ databases">
        <title>A Genomic Blueprint of the Chicken Gut Microbiome.</title>
        <authorList>
            <person name="Gilroy R."/>
            <person name="Ravi A."/>
            <person name="Getino M."/>
            <person name="Pursley I."/>
            <person name="Horton D.L."/>
            <person name="Alikhan N.-F."/>
            <person name="Baker D."/>
            <person name="Gharbi K."/>
            <person name="Hall N."/>
            <person name="Watson M."/>
            <person name="Adriaenssens E.M."/>
            <person name="Foster-Nyarko E."/>
            <person name="Jarju S."/>
            <person name="Secka A."/>
            <person name="Antonio M."/>
            <person name="Oren A."/>
            <person name="Chaudhuri R."/>
            <person name="La Ragione R.M."/>
            <person name="Hildebrand F."/>
            <person name="Pallen M.J."/>
        </authorList>
    </citation>
    <scope>NUCLEOTIDE SEQUENCE [LARGE SCALE GENOMIC DNA]</scope>
    <source>
        <strain evidence="7 8">Sa1BUA13</strain>
    </source>
</reference>
<dbReference type="Pfam" id="PF03631">
    <property type="entry name" value="Virul_fac_BrkB"/>
    <property type="match status" value="1"/>
</dbReference>
<gene>
    <name evidence="7" type="ORF">H9630_17515</name>
</gene>
<name>A0ABR8WHT5_9BACL</name>
<feature type="transmembrane region" description="Helical" evidence="6">
    <location>
        <begin position="47"/>
        <end position="74"/>
    </location>
</feature>
<protein>
    <submittedName>
        <fullName evidence="7">YihY/virulence factor BrkB family protein</fullName>
    </submittedName>
</protein>
<evidence type="ECO:0000256" key="2">
    <source>
        <dbReference type="ARBA" id="ARBA00022475"/>
    </source>
</evidence>
<dbReference type="PIRSF" id="PIRSF035875">
    <property type="entry name" value="RNase_BN"/>
    <property type="match status" value="1"/>
</dbReference>
<accession>A0ABR8WHT5</accession>
<keyword evidence="2" id="KW-1003">Cell membrane</keyword>
<feature type="transmembrane region" description="Helical" evidence="6">
    <location>
        <begin position="262"/>
        <end position="290"/>
    </location>
</feature>
<feature type="transmembrane region" description="Helical" evidence="6">
    <location>
        <begin position="193"/>
        <end position="218"/>
    </location>
</feature>
<comment type="subcellular location">
    <subcellularLocation>
        <location evidence="1">Cell membrane</location>
        <topology evidence="1">Multi-pass membrane protein</topology>
    </subcellularLocation>
</comment>
<evidence type="ECO:0000313" key="7">
    <source>
        <dbReference type="EMBL" id="MBD8016604.1"/>
    </source>
</evidence>
<evidence type="ECO:0000256" key="1">
    <source>
        <dbReference type="ARBA" id="ARBA00004651"/>
    </source>
</evidence>
<keyword evidence="3 6" id="KW-0812">Transmembrane</keyword>
<dbReference type="Proteomes" id="UP000658980">
    <property type="component" value="Unassembled WGS sequence"/>
</dbReference>
<comment type="caution">
    <text evidence="7">The sequence shown here is derived from an EMBL/GenBank/DDBJ whole genome shotgun (WGS) entry which is preliminary data.</text>
</comment>
<feature type="transmembrane region" description="Helical" evidence="6">
    <location>
        <begin position="111"/>
        <end position="131"/>
    </location>
</feature>
<dbReference type="NCBIfam" id="TIGR00765">
    <property type="entry name" value="yihY_not_rbn"/>
    <property type="match status" value="1"/>
</dbReference>
<organism evidence="7 8">
    <name type="scientific">Planococcus wigleyi</name>
    <dbReference type="NCBI Taxonomy" id="2762216"/>
    <lineage>
        <taxon>Bacteria</taxon>
        <taxon>Bacillati</taxon>
        <taxon>Bacillota</taxon>
        <taxon>Bacilli</taxon>
        <taxon>Bacillales</taxon>
        <taxon>Caryophanaceae</taxon>
        <taxon>Planococcus</taxon>
    </lineage>
</organism>
<evidence type="ECO:0000256" key="3">
    <source>
        <dbReference type="ARBA" id="ARBA00022692"/>
    </source>
</evidence>
<sequence>MGPNTSSGQQADNKKDRTHSVTFDVTTGKGFLKELFQRIKDVDVPGLGAQLAFFFLLSIFPLLIFLVTLLPYLALSRDEIFSYLEEVVPSEVYVLIESTLEEILTNQNTGLLSFGILATIWSASLGMDALIKSLNLSYKVTENRPLLIARGMSILMTILLIFILIVALALPVFGEQLGLLIFSFLGLEEGFLALWNSIRFTIPGIITFVACAIIYWLAPNVKMNILSALGGAAFAATGWLATSYLFSIYISNFGNFSATYGSIGGVIILMLWLYISAMILIVGGQINAVMKERRHYIKQKAS</sequence>
<dbReference type="InterPro" id="IPR017039">
    <property type="entry name" value="Virul_fac_BrkB"/>
</dbReference>
<keyword evidence="8" id="KW-1185">Reference proteome</keyword>
<dbReference type="PANTHER" id="PTHR30213:SF0">
    <property type="entry name" value="UPF0761 MEMBRANE PROTEIN YIHY"/>
    <property type="match status" value="1"/>
</dbReference>
<feature type="transmembrane region" description="Helical" evidence="6">
    <location>
        <begin position="225"/>
        <end position="250"/>
    </location>
</feature>
<feature type="transmembrane region" description="Helical" evidence="6">
    <location>
        <begin position="152"/>
        <end position="173"/>
    </location>
</feature>
<dbReference type="PANTHER" id="PTHR30213">
    <property type="entry name" value="INNER MEMBRANE PROTEIN YHJD"/>
    <property type="match status" value="1"/>
</dbReference>
<keyword evidence="5 6" id="KW-0472">Membrane</keyword>
<evidence type="ECO:0000256" key="6">
    <source>
        <dbReference type="SAM" id="Phobius"/>
    </source>
</evidence>
<keyword evidence="4 6" id="KW-1133">Transmembrane helix</keyword>